<dbReference type="GO" id="GO:0000281">
    <property type="term" value="P:mitotic cytokinesis"/>
    <property type="evidence" value="ECO:0007669"/>
    <property type="project" value="TreeGrafter"/>
</dbReference>
<dbReference type="PROSITE" id="PS50096">
    <property type="entry name" value="IQ"/>
    <property type="match status" value="1"/>
</dbReference>
<dbReference type="Gene3D" id="4.10.270.10">
    <property type="entry name" value="Myosin, subunit A"/>
    <property type="match status" value="1"/>
</dbReference>
<dbReference type="GO" id="GO:0031032">
    <property type="term" value="P:actomyosin structure organization"/>
    <property type="evidence" value="ECO:0007669"/>
    <property type="project" value="TreeGrafter"/>
</dbReference>
<reference evidence="5" key="2">
    <citation type="submission" date="2025-08" db="UniProtKB">
        <authorList>
            <consortium name="Ensembl"/>
        </authorList>
    </citation>
    <scope>IDENTIFICATION</scope>
</reference>
<dbReference type="AlphaFoldDB" id="A0A4W5Q4U7"/>
<reference evidence="6" key="1">
    <citation type="submission" date="2018-06" db="EMBL/GenBank/DDBJ databases">
        <title>Genome assembly of Danube salmon.</title>
        <authorList>
            <person name="Macqueen D.J."/>
            <person name="Gundappa M.K."/>
        </authorList>
    </citation>
    <scope>NUCLEOTIDE SEQUENCE [LARGE SCALE GENOMIC DNA]</scope>
</reference>
<dbReference type="GO" id="GO:0000146">
    <property type="term" value="F:microfilament motor activity"/>
    <property type="evidence" value="ECO:0007669"/>
    <property type="project" value="TreeGrafter"/>
</dbReference>
<evidence type="ECO:0000313" key="6">
    <source>
        <dbReference type="Proteomes" id="UP000314982"/>
    </source>
</evidence>
<comment type="caution">
    <text evidence="2">Lacks conserved residue(s) required for the propagation of feature annotation.</text>
</comment>
<dbReference type="SUPFAM" id="SSF90257">
    <property type="entry name" value="Myosin rod fragments"/>
    <property type="match status" value="1"/>
</dbReference>
<dbReference type="GO" id="GO:0051015">
    <property type="term" value="F:actin filament binding"/>
    <property type="evidence" value="ECO:0007669"/>
    <property type="project" value="TreeGrafter"/>
</dbReference>
<evidence type="ECO:0000259" key="4">
    <source>
        <dbReference type="PROSITE" id="PS51456"/>
    </source>
</evidence>
<dbReference type="GO" id="GO:0032982">
    <property type="term" value="C:myosin filament"/>
    <property type="evidence" value="ECO:0007669"/>
    <property type="project" value="TreeGrafter"/>
</dbReference>
<comment type="similarity">
    <text evidence="2">Belongs to the TRAFAC class myosin-kinesin ATPase superfamily. Myosin family.</text>
</comment>
<dbReference type="Gene3D" id="3.30.70.1590">
    <property type="match status" value="1"/>
</dbReference>
<dbReference type="InterPro" id="IPR027417">
    <property type="entry name" value="P-loop_NTPase"/>
</dbReference>
<feature type="coiled-coil region" evidence="3">
    <location>
        <begin position="107"/>
        <end position="246"/>
    </location>
</feature>
<reference evidence="5" key="3">
    <citation type="submission" date="2025-09" db="UniProtKB">
        <authorList>
            <consortium name="Ensembl"/>
        </authorList>
    </citation>
    <scope>IDENTIFICATION</scope>
</reference>
<dbReference type="GO" id="GO:0005524">
    <property type="term" value="F:ATP binding"/>
    <property type="evidence" value="ECO:0007669"/>
    <property type="project" value="InterPro"/>
</dbReference>
<accession>A0A4W5Q4U7</accession>
<dbReference type="SUPFAM" id="SSF52540">
    <property type="entry name" value="P-loop containing nucleoside triphosphate hydrolases"/>
    <property type="match status" value="1"/>
</dbReference>
<dbReference type="Gene3D" id="1.20.5.340">
    <property type="match status" value="1"/>
</dbReference>
<keyword evidence="2" id="KW-0505">Motor protein</keyword>
<dbReference type="FunFam" id="1.20.5.340:FF:000009">
    <property type="entry name" value="myosin-11 isoform X2"/>
    <property type="match status" value="1"/>
</dbReference>
<dbReference type="PROSITE" id="PS51456">
    <property type="entry name" value="MYOSIN_MOTOR"/>
    <property type="match status" value="1"/>
</dbReference>
<feature type="domain" description="Myosin motor" evidence="4">
    <location>
        <begin position="1"/>
        <end position="43"/>
    </location>
</feature>
<protein>
    <recommendedName>
        <fullName evidence="4">Myosin motor domain-containing protein</fullName>
    </recommendedName>
</protein>
<dbReference type="Pfam" id="PF01576">
    <property type="entry name" value="Myosin_tail_1"/>
    <property type="match status" value="1"/>
</dbReference>
<organism evidence="5 6">
    <name type="scientific">Hucho hucho</name>
    <name type="common">huchen</name>
    <dbReference type="NCBI Taxonomy" id="62062"/>
    <lineage>
        <taxon>Eukaryota</taxon>
        <taxon>Metazoa</taxon>
        <taxon>Chordata</taxon>
        <taxon>Craniata</taxon>
        <taxon>Vertebrata</taxon>
        <taxon>Euteleostomi</taxon>
        <taxon>Actinopterygii</taxon>
        <taxon>Neopterygii</taxon>
        <taxon>Teleostei</taxon>
        <taxon>Protacanthopterygii</taxon>
        <taxon>Salmoniformes</taxon>
        <taxon>Salmonidae</taxon>
        <taxon>Salmoninae</taxon>
        <taxon>Hucho</taxon>
    </lineage>
</organism>
<evidence type="ECO:0000313" key="5">
    <source>
        <dbReference type="Ensembl" id="ENSHHUP00000070997.1"/>
    </source>
</evidence>
<keyword evidence="2" id="KW-0518">Myosin</keyword>
<dbReference type="InterPro" id="IPR001609">
    <property type="entry name" value="Myosin_head_motor_dom-like"/>
</dbReference>
<keyword evidence="6" id="KW-1185">Reference proteome</keyword>
<evidence type="ECO:0000256" key="1">
    <source>
        <dbReference type="ARBA" id="ARBA00023054"/>
    </source>
</evidence>
<dbReference type="GO" id="GO:0005737">
    <property type="term" value="C:cytoplasm"/>
    <property type="evidence" value="ECO:0007669"/>
    <property type="project" value="TreeGrafter"/>
</dbReference>
<dbReference type="PANTHER" id="PTHR45615">
    <property type="entry name" value="MYOSIN HEAVY CHAIN, NON-MUSCLE"/>
    <property type="match status" value="1"/>
</dbReference>
<dbReference type="PANTHER" id="PTHR45615:SF70">
    <property type="entry name" value="MYOSIN-10 ISOFORM X1"/>
    <property type="match status" value="1"/>
</dbReference>
<dbReference type="GO" id="GO:0016460">
    <property type="term" value="C:myosin II complex"/>
    <property type="evidence" value="ECO:0007669"/>
    <property type="project" value="TreeGrafter"/>
</dbReference>
<dbReference type="STRING" id="62062.ENSHHUP00000070997"/>
<dbReference type="Pfam" id="PF00612">
    <property type="entry name" value="IQ"/>
    <property type="match status" value="1"/>
</dbReference>
<evidence type="ECO:0000256" key="3">
    <source>
        <dbReference type="SAM" id="Coils"/>
    </source>
</evidence>
<dbReference type="Ensembl" id="ENSHHUT00000073362.1">
    <property type="protein sequence ID" value="ENSHHUP00000070997.1"/>
    <property type="gene ID" value="ENSHHUG00000041735.1"/>
</dbReference>
<dbReference type="InterPro" id="IPR000048">
    <property type="entry name" value="IQ_motif_EF-hand-BS"/>
</dbReference>
<dbReference type="GeneTree" id="ENSGT00940000158808"/>
<sequence length="266" mass="31297">MDGKQACELMISALELDRNLFRVGQSKVFFRAGVLGHLEEERDLKITDTIIRFQSAARGYLARRAFLKKQQQLSAMRVMQRNCAAYLKLRNWQWWRLFTKVKPLLQVTRQDEEIQVREAELKNAKDNLSRVEQDYTDLDKKHVQLMEEKAVLTDQLQAEAELFAEAEEMRARLVSRKQELEEILGELEGRLEEEEERGVQMTNEKKKMQQHVTDLEEQLEEEESARQRLQLEKVTLETKVKSLETEMLSTGEQRDRLSKVTIVTLD</sequence>
<keyword evidence="1 3" id="KW-0175">Coiled coil</keyword>
<dbReference type="GO" id="GO:0008360">
    <property type="term" value="P:regulation of cell shape"/>
    <property type="evidence" value="ECO:0007669"/>
    <property type="project" value="TreeGrafter"/>
</dbReference>
<dbReference type="InterPro" id="IPR002928">
    <property type="entry name" value="Myosin_tail"/>
</dbReference>
<keyword evidence="2" id="KW-0009">Actin-binding</keyword>
<dbReference type="Proteomes" id="UP000314982">
    <property type="component" value="Unassembled WGS sequence"/>
</dbReference>
<name>A0A4W5Q4U7_9TELE</name>
<proteinExistence type="inferred from homology"/>
<dbReference type="FunFam" id="1.20.5.4820:FF:000002">
    <property type="entry name" value="Myosin heavy chain 10"/>
    <property type="match status" value="1"/>
</dbReference>
<evidence type="ECO:0000256" key="2">
    <source>
        <dbReference type="PROSITE-ProRule" id="PRU00782"/>
    </source>
</evidence>